<dbReference type="Proteomes" id="UP000215914">
    <property type="component" value="Unassembled WGS sequence"/>
</dbReference>
<dbReference type="PANTHER" id="PTHR27003:SF471">
    <property type="entry name" value="VASCULAR ENDOTHELIAL GROWTH FACTOR RECEPTOR 2 (VEGFR2)-RELATED"/>
    <property type="match status" value="1"/>
</dbReference>
<name>A0A9K3JZ04_HELAN</name>
<dbReference type="EMBL" id="MNCJ02000001">
    <property type="protein sequence ID" value="KAF5824336.1"/>
    <property type="molecule type" value="Genomic_DNA"/>
</dbReference>
<dbReference type="GO" id="GO:0005886">
    <property type="term" value="C:plasma membrane"/>
    <property type="evidence" value="ECO:0000318"/>
    <property type="project" value="GO_Central"/>
</dbReference>
<proteinExistence type="predicted"/>
<dbReference type="InterPro" id="IPR011009">
    <property type="entry name" value="Kinase-like_dom_sf"/>
</dbReference>
<feature type="domain" description="Protein kinase" evidence="1">
    <location>
        <begin position="35"/>
        <end position="334"/>
    </location>
</feature>
<dbReference type="PANTHER" id="PTHR27003">
    <property type="entry name" value="OS07G0166700 PROTEIN"/>
    <property type="match status" value="1"/>
</dbReference>
<evidence type="ECO:0000259" key="1">
    <source>
        <dbReference type="PROSITE" id="PS50011"/>
    </source>
</evidence>
<dbReference type="Gene3D" id="1.10.510.10">
    <property type="entry name" value="Transferase(Phosphotransferase) domain 1"/>
    <property type="match status" value="1"/>
</dbReference>
<dbReference type="Pfam" id="PF07714">
    <property type="entry name" value="PK_Tyr_Ser-Thr"/>
    <property type="match status" value="1"/>
</dbReference>
<comment type="caution">
    <text evidence="2">The sequence shown here is derived from an EMBL/GenBank/DDBJ whole genome shotgun (WGS) entry which is preliminary data.</text>
</comment>
<sequence length="433" mass="49895">MGCYTLYRVEPICHENKLGQLKIHLNNIKSATNNFSEAYTISSWPYDYTLYRAELHYFDKEHLKGQSTVVLKRYPSGHDVYGEEEFFTEIEILTCVKHPNIVNLLGFCVEDSEMVLVTENISNGYLIDYLGNVNHMCILTWVKRLKICIDVAHALNYLHYQMEDQKIIINRHISSYSIGLDENWGAKIVDFWFSIFLPPNQEALFRNDVIGKKFYIDPQYGITGKLKRESDVYSFGVVLFEILCGRKAFDPIYMTENVRGLGPVARQSFRMGTLEGMIDPILKEETGENNFVLNKGPNKDSLHTFMKIAYQCVAETQDQRPTMKVVVKELEKALSFQLNSEVKSDYAEEKSHASVIETQVVELTNESKSMNMTDKSENFEIHNKENMLHDQTDETDDPAEPDCSGDMWVQESQTLRKAATRSWLNMLETSAQI</sequence>
<accession>A0A9K3JZ04</accession>
<keyword evidence="2" id="KW-0808">Transferase</keyword>
<evidence type="ECO:0000313" key="3">
    <source>
        <dbReference type="Proteomes" id="UP000215914"/>
    </source>
</evidence>
<dbReference type="GO" id="GO:0004672">
    <property type="term" value="F:protein kinase activity"/>
    <property type="evidence" value="ECO:0000318"/>
    <property type="project" value="GO_Central"/>
</dbReference>
<evidence type="ECO:0000313" key="2">
    <source>
        <dbReference type="EMBL" id="KAF5824336.1"/>
    </source>
</evidence>
<gene>
    <name evidence="2" type="ORF">HanXRQr2_Chr00c001g0832141</name>
</gene>
<reference evidence="2" key="1">
    <citation type="journal article" date="2017" name="Nature">
        <title>The sunflower genome provides insights into oil metabolism, flowering and Asterid evolution.</title>
        <authorList>
            <person name="Badouin H."/>
            <person name="Gouzy J."/>
            <person name="Grassa C.J."/>
            <person name="Murat F."/>
            <person name="Staton S.E."/>
            <person name="Cottret L."/>
            <person name="Lelandais-Briere C."/>
            <person name="Owens G.L."/>
            <person name="Carrere S."/>
            <person name="Mayjonade B."/>
            <person name="Legrand L."/>
            <person name="Gill N."/>
            <person name="Kane N.C."/>
            <person name="Bowers J.E."/>
            <person name="Hubner S."/>
            <person name="Bellec A."/>
            <person name="Berard A."/>
            <person name="Berges H."/>
            <person name="Blanchet N."/>
            <person name="Boniface M.C."/>
            <person name="Brunel D."/>
            <person name="Catrice O."/>
            <person name="Chaidir N."/>
            <person name="Claudel C."/>
            <person name="Donnadieu C."/>
            <person name="Faraut T."/>
            <person name="Fievet G."/>
            <person name="Helmstetter N."/>
            <person name="King M."/>
            <person name="Knapp S.J."/>
            <person name="Lai Z."/>
            <person name="Le Paslier M.C."/>
            <person name="Lippi Y."/>
            <person name="Lorenzon L."/>
            <person name="Mandel J.R."/>
            <person name="Marage G."/>
            <person name="Marchand G."/>
            <person name="Marquand E."/>
            <person name="Bret-Mestries E."/>
            <person name="Morien E."/>
            <person name="Nambeesan S."/>
            <person name="Nguyen T."/>
            <person name="Pegot-Espagnet P."/>
            <person name="Pouilly N."/>
            <person name="Raftis F."/>
            <person name="Sallet E."/>
            <person name="Schiex T."/>
            <person name="Thomas J."/>
            <person name="Vandecasteele C."/>
            <person name="Vares D."/>
            <person name="Vear F."/>
            <person name="Vautrin S."/>
            <person name="Crespi M."/>
            <person name="Mangin B."/>
            <person name="Burke J.M."/>
            <person name="Salse J."/>
            <person name="Munos S."/>
            <person name="Vincourt P."/>
            <person name="Rieseberg L.H."/>
            <person name="Langlade N.B."/>
        </authorList>
    </citation>
    <scope>NUCLEOTIDE SEQUENCE</scope>
    <source>
        <tissue evidence="2">Leaves</tissue>
    </source>
</reference>
<organism evidence="2 3">
    <name type="scientific">Helianthus annuus</name>
    <name type="common">Common sunflower</name>
    <dbReference type="NCBI Taxonomy" id="4232"/>
    <lineage>
        <taxon>Eukaryota</taxon>
        <taxon>Viridiplantae</taxon>
        <taxon>Streptophyta</taxon>
        <taxon>Embryophyta</taxon>
        <taxon>Tracheophyta</taxon>
        <taxon>Spermatophyta</taxon>
        <taxon>Magnoliopsida</taxon>
        <taxon>eudicotyledons</taxon>
        <taxon>Gunneridae</taxon>
        <taxon>Pentapetalae</taxon>
        <taxon>asterids</taxon>
        <taxon>campanulids</taxon>
        <taxon>Asterales</taxon>
        <taxon>Asteraceae</taxon>
        <taxon>Asteroideae</taxon>
        <taxon>Heliantheae alliance</taxon>
        <taxon>Heliantheae</taxon>
        <taxon>Helianthus</taxon>
    </lineage>
</organism>
<protein>
    <recommendedName>
        <fullName evidence="1">Protein kinase domain-containing protein</fullName>
    </recommendedName>
</protein>
<dbReference type="GO" id="GO:0004714">
    <property type="term" value="F:transmembrane receptor protein tyrosine kinase activity"/>
    <property type="evidence" value="ECO:0007669"/>
    <property type="project" value="InterPro"/>
</dbReference>
<dbReference type="SUPFAM" id="SSF56112">
    <property type="entry name" value="Protein kinase-like (PK-like)"/>
    <property type="match status" value="1"/>
</dbReference>
<keyword evidence="3" id="KW-1185">Reference proteome</keyword>
<dbReference type="InterPro" id="IPR045272">
    <property type="entry name" value="ANXUR1/2-like"/>
</dbReference>
<dbReference type="AlphaFoldDB" id="A0A9K3JZ04"/>
<dbReference type="GO" id="GO:0005524">
    <property type="term" value="F:ATP binding"/>
    <property type="evidence" value="ECO:0007669"/>
    <property type="project" value="InterPro"/>
</dbReference>
<reference evidence="2" key="2">
    <citation type="submission" date="2020-06" db="EMBL/GenBank/DDBJ databases">
        <title>Helianthus annuus Genome sequencing and assembly Release 2.</title>
        <authorList>
            <person name="Gouzy J."/>
            <person name="Langlade N."/>
            <person name="Munos S."/>
        </authorList>
    </citation>
    <scope>NUCLEOTIDE SEQUENCE</scope>
    <source>
        <tissue evidence="2">Leaves</tissue>
    </source>
</reference>
<dbReference type="Gene3D" id="3.30.200.20">
    <property type="entry name" value="Phosphorylase Kinase, domain 1"/>
    <property type="match status" value="1"/>
</dbReference>
<dbReference type="PROSITE" id="PS50011">
    <property type="entry name" value="PROTEIN_KINASE_DOM"/>
    <property type="match status" value="1"/>
</dbReference>
<dbReference type="InterPro" id="IPR001245">
    <property type="entry name" value="Ser-Thr/Tyr_kinase_cat_dom"/>
</dbReference>
<dbReference type="InterPro" id="IPR000719">
    <property type="entry name" value="Prot_kinase_dom"/>
</dbReference>